<dbReference type="EMBL" id="WJBH02000003">
    <property type="protein sequence ID" value="KAI9561118.1"/>
    <property type="molecule type" value="Genomic_DNA"/>
</dbReference>
<keyword evidence="3" id="KW-1185">Reference proteome</keyword>
<dbReference type="AlphaFoldDB" id="A0AAD5PWV2"/>
<gene>
    <name evidence="2" type="ORF">GHT06_012074</name>
</gene>
<evidence type="ECO:0000313" key="2">
    <source>
        <dbReference type="EMBL" id="KAI9561118.1"/>
    </source>
</evidence>
<feature type="compositionally biased region" description="Low complexity" evidence="1">
    <location>
        <begin position="81"/>
        <end position="103"/>
    </location>
</feature>
<reference evidence="2 3" key="1">
    <citation type="submission" date="2022-05" db="EMBL/GenBank/DDBJ databases">
        <title>A multi-omics perspective on studying reproductive biology in Daphnia sinensis.</title>
        <authorList>
            <person name="Jia J."/>
        </authorList>
    </citation>
    <scope>NUCLEOTIDE SEQUENCE [LARGE SCALE GENOMIC DNA]</scope>
    <source>
        <strain evidence="2 3">WSL</strain>
    </source>
</reference>
<protein>
    <submittedName>
        <fullName evidence="2">Uncharacterized protein</fullName>
    </submittedName>
</protein>
<organism evidence="2 3">
    <name type="scientific">Daphnia sinensis</name>
    <dbReference type="NCBI Taxonomy" id="1820382"/>
    <lineage>
        <taxon>Eukaryota</taxon>
        <taxon>Metazoa</taxon>
        <taxon>Ecdysozoa</taxon>
        <taxon>Arthropoda</taxon>
        <taxon>Crustacea</taxon>
        <taxon>Branchiopoda</taxon>
        <taxon>Diplostraca</taxon>
        <taxon>Cladocera</taxon>
        <taxon>Anomopoda</taxon>
        <taxon>Daphniidae</taxon>
        <taxon>Daphnia</taxon>
        <taxon>Daphnia similis group</taxon>
    </lineage>
</organism>
<dbReference type="Proteomes" id="UP000820818">
    <property type="component" value="Linkage Group LG3"/>
</dbReference>
<feature type="region of interest" description="Disordered" evidence="1">
    <location>
        <begin position="81"/>
        <end position="104"/>
    </location>
</feature>
<sequence>MAGNQQVSYTCCSPLKRESIVRMMTVNQKNAGSGQQRQSVSLVMVSAKGRVAVYDMSLKLAAAFTLRLSSAPVASIKAPLSIPSAASRTSSSSTRPNATTSSTGITYNAGSSQKVFFFFSSFLESTSKVELQCAFHGL</sequence>
<accession>A0AAD5PWV2</accession>
<evidence type="ECO:0000256" key="1">
    <source>
        <dbReference type="SAM" id="MobiDB-lite"/>
    </source>
</evidence>
<evidence type="ECO:0000313" key="3">
    <source>
        <dbReference type="Proteomes" id="UP000820818"/>
    </source>
</evidence>
<name>A0AAD5PWV2_9CRUS</name>
<proteinExistence type="predicted"/>
<comment type="caution">
    <text evidence="2">The sequence shown here is derived from an EMBL/GenBank/DDBJ whole genome shotgun (WGS) entry which is preliminary data.</text>
</comment>